<sequence>MKKTAIIAITPRGRTTALRLSRHLDAQVWLPLKLKKEEGGVFYYETPFRDIVEKLFSSYENLVFVMAVGIVVRTIAPFLKDKSKDPAVVVMDEGMNYAISLLSGHVGGANELARELARDVGCIPVVTTATDVNEKTAWDIVAKEWKAYSYRDNDIYKALNLAEISAQRIVSCIDVEEDILFDFLKKQGVEEDRVFFCLEDALSHTKKEDNIVLFTVSSHVDVRGRRIRVEEKEFEIEGRRIFPVVKKCYALGVGCRKGIEAQLLKKEFLKFLDALNVHPHSIAVLASIDIKKEEEAILVLAEELGVDFLTYTKEEIRSIEDRMPDMEKSEFVFRQVGVYNVSQSCAYLAGGGEIVKEKTSCDRSTFSLAKI</sequence>
<keyword evidence="4" id="KW-1185">Reference proteome</keyword>
<dbReference type="GO" id="GO:0016787">
    <property type="term" value="F:hydrolase activity"/>
    <property type="evidence" value="ECO:0007669"/>
    <property type="project" value="UniProtKB-KW"/>
</dbReference>
<dbReference type="PANTHER" id="PTHR37477">
    <property type="entry name" value="COBALT-PRECORRIN-5A HYDROLASE"/>
    <property type="match status" value="1"/>
</dbReference>
<feature type="domain" description="Cobalamin synthesis G N-terminal" evidence="2">
    <location>
        <begin position="51"/>
        <end position="131"/>
    </location>
</feature>
<organism evidence="3 4">
    <name type="scientific">Filifactor villosus</name>
    <dbReference type="NCBI Taxonomy" id="29374"/>
    <lineage>
        <taxon>Bacteria</taxon>
        <taxon>Bacillati</taxon>
        <taxon>Bacillota</taxon>
        <taxon>Clostridia</taxon>
        <taxon>Peptostreptococcales</taxon>
        <taxon>Filifactoraceae</taxon>
        <taxon>Filifactor</taxon>
    </lineage>
</organism>
<dbReference type="InterPro" id="IPR038029">
    <property type="entry name" value="GbiG_N_sf"/>
</dbReference>
<dbReference type="PANTHER" id="PTHR37477:SF1">
    <property type="entry name" value="COBALT-PRECORRIN-5A HYDROLASE"/>
    <property type="match status" value="1"/>
</dbReference>
<dbReference type="InterPro" id="IPR036518">
    <property type="entry name" value="CobE/GbiG_C_sf"/>
</dbReference>
<reference evidence="4" key="1">
    <citation type="journal article" date="2019" name="Int. J. Syst. Evol. Microbiol.">
        <title>The Global Catalogue of Microorganisms (GCM) 10K type strain sequencing project: providing services to taxonomists for standard genome sequencing and annotation.</title>
        <authorList>
            <consortium name="The Broad Institute Genomics Platform"/>
            <consortium name="The Broad Institute Genome Sequencing Center for Infectious Disease"/>
            <person name="Wu L."/>
            <person name="Ma J."/>
        </authorList>
    </citation>
    <scope>NUCLEOTIDE SEQUENCE [LARGE SCALE GENOMIC DNA]</scope>
    <source>
        <strain evidence="4">CCUG 46385</strain>
    </source>
</reference>
<evidence type="ECO:0000313" key="4">
    <source>
        <dbReference type="Proteomes" id="UP001595916"/>
    </source>
</evidence>
<dbReference type="InterPro" id="IPR021744">
    <property type="entry name" value="CbiG_N"/>
</dbReference>
<dbReference type="InterPro" id="IPR052553">
    <property type="entry name" value="CbiG_hydrolase"/>
</dbReference>
<dbReference type="SUPFAM" id="SSF159672">
    <property type="entry name" value="CbiG N-terminal domain-like"/>
    <property type="match status" value="1"/>
</dbReference>
<dbReference type="RefSeq" id="WP_379788002.1">
    <property type="nucleotide sequence ID" value="NZ_JBHSHL010000015.1"/>
</dbReference>
<evidence type="ECO:0000259" key="2">
    <source>
        <dbReference type="Pfam" id="PF11760"/>
    </source>
</evidence>
<name>A0ABV9QJE3_9FIRM</name>
<comment type="caution">
    <text evidence="3">The sequence shown here is derived from an EMBL/GenBank/DDBJ whole genome shotgun (WGS) entry which is preliminary data.</text>
</comment>
<dbReference type="Pfam" id="PF11760">
    <property type="entry name" value="CbiG_N"/>
    <property type="match status" value="1"/>
</dbReference>
<evidence type="ECO:0000313" key="3">
    <source>
        <dbReference type="EMBL" id="MFC4804492.1"/>
    </source>
</evidence>
<accession>A0ABV9QJE3</accession>
<dbReference type="Gene3D" id="3.40.50.11220">
    <property type="match status" value="1"/>
</dbReference>
<dbReference type="Gene3D" id="3.30.420.180">
    <property type="entry name" value="CobE/GbiG C-terminal domain"/>
    <property type="match status" value="1"/>
</dbReference>
<dbReference type="Proteomes" id="UP001595916">
    <property type="component" value="Unassembled WGS sequence"/>
</dbReference>
<dbReference type="SUPFAM" id="SSF159664">
    <property type="entry name" value="CobE/GbiG C-terminal domain-like"/>
    <property type="match status" value="1"/>
</dbReference>
<protein>
    <submittedName>
        <fullName evidence="3">Cobalt-precorrin 5A hydrolase</fullName>
    </submittedName>
</protein>
<feature type="domain" description="CobE/GbiG C-terminal" evidence="1">
    <location>
        <begin position="250"/>
        <end position="369"/>
    </location>
</feature>
<dbReference type="EMBL" id="JBHSHL010000015">
    <property type="protein sequence ID" value="MFC4804492.1"/>
    <property type="molecule type" value="Genomic_DNA"/>
</dbReference>
<dbReference type="InterPro" id="IPR002750">
    <property type="entry name" value="CobE/GbiG_C"/>
</dbReference>
<dbReference type="Pfam" id="PF01890">
    <property type="entry name" value="CbiG_C"/>
    <property type="match status" value="1"/>
</dbReference>
<proteinExistence type="predicted"/>
<gene>
    <name evidence="3" type="ORF">ACFO4R_05285</name>
</gene>
<evidence type="ECO:0000259" key="1">
    <source>
        <dbReference type="Pfam" id="PF01890"/>
    </source>
</evidence>
<keyword evidence="3" id="KW-0378">Hydrolase</keyword>